<dbReference type="EMBL" id="CAMKVN010013312">
    <property type="protein sequence ID" value="CAI2195942.1"/>
    <property type="molecule type" value="Genomic_DNA"/>
</dbReference>
<organism evidence="1 2">
    <name type="scientific">Funneliformis geosporum</name>
    <dbReference type="NCBI Taxonomy" id="1117311"/>
    <lineage>
        <taxon>Eukaryota</taxon>
        <taxon>Fungi</taxon>
        <taxon>Fungi incertae sedis</taxon>
        <taxon>Mucoromycota</taxon>
        <taxon>Glomeromycotina</taxon>
        <taxon>Glomeromycetes</taxon>
        <taxon>Glomerales</taxon>
        <taxon>Glomeraceae</taxon>
        <taxon>Funneliformis</taxon>
    </lineage>
</organism>
<protein>
    <submittedName>
        <fullName evidence="1">7609_t:CDS:1</fullName>
    </submittedName>
</protein>
<accession>A0A9W4WYY7</accession>
<dbReference type="AlphaFoldDB" id="A0A9W4WYY7"/>
<proteinExistence type="predicted"/>
<dbReference type="Proteomes" id="UP001153678">
    <property type="component" value="Unassembled WGS sequence"/>
</dbReference>
<sequence>MANWLKEILNIAGRSGPKLDGKGFLKSLGTELLAQEDGVLNTHGKKTGNLRKLEYRTKPSRHRNSKDCRRVLKSNNGCENRFILESQDQKKH</sequence>
<dbReference type="OrthoDB" id="2444861at2759"/>
<comment type="caution">
    <text evidence="1">The sequence shown here is derived from an EMBL/GenBank/DDBJ whole genome shotgun (WGS) entry which is preliminary data.</text>
</comment>
<evidence type="ECO:0000313" key="2">
    <source>
        <dbReference type="Proteomes" id="UP001153678"/>
    </source>
</evidence>
<gene>
    <name evidence="1" type="ORF">FWILDA_LOCUS17329</name>
</gene>
<reference evidence="1" key="1">
    <citation type="submission" date="2022-08" db="EMBL/GenBank/DDBJ databases">
        <authorList>
            <person name="Kallberg Y."/>
            <person name="Tangrot J."/>
            <person name="Rosling A."/>
        </authorList>
    </citation>
    <scope>NUCLEOTIDE SEQUENCE</scope>
    <source>
        <strain evidence="1">Wild A</strain>
    </source>
</reference>
<evidence type="ECO:0000313" key="1">
    <source>
        <dbReference type="EMBL" id="CAI2195942.1"/>
    </source>
</evidence>
<keyword evidence="2" id="KW-1185">Reference proteome</keyword>
<name>A0A9W4WYY7_9GLOM</name>